<dbReference type="Gene3D" id="3.40.190.10">
    <property type="entry name" value="Periplasmic binding protein-like II"/>
    <property type="match status" value="2"/>
</dbReference>
<gene>
    <name evidence="9" type="primary">nrtA_2</name>
    <name evidence="9" type="ORF">BGE01nite_25230</name>
</gene>
<organism evidence="9 10">
    <name type="scientific">Brevifollis gellanilyticus</name>
    <dbReference type="NCBI Taxonomy" id="748831"/>
    <lineage>
        <taxon>Bacteria</taxon>
        <taxon>Pseudomonadati</taxon>
        <taxon>Verrucomicrobiota</taxon>
        <taxon>Verrucomicrobiia</taxon>
        <taxon>Verrucomicrobiales</taxon>
        <taxon>Verrucomicrobiaceae</taxon>
    </lineage>
</organism>
<comment type="similarity">
    <text evidence="3">Belongs to the bacterial solute-binding protein SsuA/TauA family.</text>
</comment>
<sequence>MGWKQNCGHESLIMTPANTSLRVPQRRKRAGITAPQPPRRITVAYVPLTDCSPLIVAHEMGFFVRRGLDVRLSREAGWTTVREKMLHGEVDAAHAPASMVFQISHGLGVTPVPCLTGLILAYHGNATVVSNELYDIGVTDAASLGQLVARLKGRRRLTFACVLKYSSQHYLLRRWLRSGGIDPDKDVDIAIVPPPLMAECMEQGHLDGYCVAEPWASVGILRGSCRCITLSADFDPMHPEKVIMVRSEFEHDRHDEHVLMISALIEAARWCDKPANRPALATLLASRPYLGVPVEATRNALVGPFRMGGKSTTDASRAIVFSRDEASRPSDAKARWVIQEIRAHGLGNDLPQMSQERVSALFREDLYEEALALTPAAARSPAHSPA</sequence>
<name>A0A512M933_9BACT</name>
<dbReference type="PANTHER" id="PTHR30024:SF47">
    <property type="entry name" value="TAURINE-BINDING PERIPLASMIC PROTEIN"/>
    <property type="match status" value="1"/>
</dbReference>
<reference evidence="9 10" key="1">
    <citation type="submission" date="2019-07" db="EMBL/GenBank/DDBJ databases">
        <title>Whole genome shotgun sequence of Brevifollis gellanilyticus NBRC 108608.</title>
        <authorList>
            <person name="Hosoyama A."/>
            <person name="Uohara A."/>
            <person name="Ohji S."/>
            <person name="Ichikawa N."/>
        </authorList>
    </citation>
    <scope>NUCLEOTIDE SEQUENCE [LARGE SCALE GENOMIC DNA]</scope>
    <source>
        <strain evidence="9 10">NBRC 108608</strain>
    </source>
</reference>
<dbReference type="EMBL" id="BKAG01000015">
    <property type="protein sequence ID" value="GEP43232.1"/>
    <property type="molecule type" value="Genomic_DNA"/>
</dbReference>
<accession>A0A512M933</accession>
<dbReference type="GO" id="GO:0012505">
    <property type="term" value="C:endomembrane system"/>
    <property type="evidence" value="ECO:0007669"/>
    <property type="project" value="UniProtKB-SubCell"/>
</dbReference>
<comment type="caution">
    <text evidence="9">The sequence shown here is derived from an EMBL/GenBank/DDBJ whole genome shotgun (WGS) entry which is preliminary data.</text>
</comment>
<evidence type="ECO:0000256" key="6">
    <source>
        <dbReference type="ARBA" id="ARBA00022519"/>
    </source>
</evidence>
<keyword evidence="5" id="KW-1003">Cell membrane</keyword>
<dbReference type="PANTHER" id="PTHR30024">
    <property type="entry name" value="ALIPHATIC SULFONATES-BINDING PROTEIN-RELATED"/>
    <property type="match status" value="1"/>
</dbReference>
<dbReference type="GO" id="GO:0042597">
    <property type="term" value="C:periplasmic space"/>
    <property type="evidence" value="ECO:0007669"/>
    <property type="project" value="UniProtKB-SubCell"/>
</dbReference>
<dbReference type="Pfam" id="PF13379">
    <property type="entry name" value="NMT1_2"/>
    <property type="match status" value="1"/>
</dbReference>
<keyword evidence="10" id="KW-1185">Reference proteome</keyword>
<evidence type="ECO:0000256" key="2">
    <source>
        <dbReference type="ARBA" id="ARBA00004418"/>
    </source>
</evidence>
<proteinExistence type="inferred from homology"/>
<dbReference type="SUPFAM" id="SSF53850">
    <property type="entry name" value="Periplasmic binding protein-like II"/>
    <property type="match status" value="1"/>
</dbReference>
<dbReference type="InterPro" id="IPR044527">
    <property type="entry name" value="NrtA/CpmA_ABC-bd_dom"/>
</dbReference>
<keyword evidence="6" id="KW-0997">Cell inner membrane</keyword>
<keyword evidence="8" id="KW-0472">Membrane</keyword>
<protein>
    <submittedName>
        <fullName evidence="9">ABC transporter substrate-binding protein</fullName>
    </submittedName>
</protein>
<evidence type="ECO:0000256" key="5">
    <source>
        <dbReference type="ARBA" id="ARBA00022475"/>
    </source>
</evidence>
<dbReference type="Proteomes" id="UP000321577">
    <property type="component" value="Unassembled WGS sequence"/>
</dbReference>
<dbReference type="CDD" id="cd13553">
    <property type="entry name" value="PBP2_NrtA_CpmA_like"/>
    <property type="match status" value="1"/>
</dbReference>
<evidence type="ECO:0000256" key="8">
    <source>
        <dbReference type="ARBA" id="ARBA00023136"/>
    </source>
</evidence>
<evidence type="ECO:0000313" key="9">
    <source>
        <dbReference type="EMBL" id="GEP43232.1"/>
    </source>
</evidence>
<keyword evidence="7" id="KW-0732">Signal</keyword>
<keyword evidence="4" id="KW-0813">Transport</keyword>
<dbReference type="AlphaFoldDB" id="A0A512M933"/>
<comment type="subcellular location">
    <subcellularLocation>
        <location evidence="1">Endomembrane system</location>
    </subcellularLocation>
    <subcellularLocation>
        <location evidence="2">Periplasm</location>
    </subcellularLocation>
</comment>
<evidence type="ECO:0000256" key="4">
    <source>
        <dbReference type="ARBA" id="ARBA00022448"/>
    </source>
</evidence>
<dbReference type="OrthoDB" id="570524at2"/>
<evidence type="ECO:0000256" key="3">
    <source>
        <dbReference type="ARBA" id="ARBA00010742"/>
    </source>
</evidence>
<evidence type="ECO:0000256" key="1">
    <source>
        <dbReference type="ARBA" id="ARBA00004308"/>
    </source>
</evidence>
<evidence type="ECO:0000313" key="10">
    <source>
        <dbReference type="Proteomes" id="UP000321577"/>
    </source>
</evidence>
<evidence type="ECO:0000256" key="7">
    <source>
        <dbReference type="ARBA" id="ARBA00022729"/>
    </source>
</evidence>